<comment type="similarity">
    <text evidence="5">Belongs to the class I-like SAM-binding methyltransferase superfamily. RsmB/NOP family.</text>
</comment>
<evidence type="ECO:0000256" key="1">
    <source>
        <dbReference type="ARBA" id="ARBA00022603"/>
    </source>
</evidence>
<dbReference type="PANTHER" id="PTHR22807:SF4">
    <property type="entry name" value="28S RRNA (CYTOSINE-C(5))-METHYLTRANSFERASE"/>
    <property type="match status" value="1"/>
</dbReference>
<keyword evidence="1 5" id="KW-0489">Methyltransferase</keyword>
<dbReference type="PROSITE" id="PS51686">
    <property type="entry name" value="SAM_MT_RSMB_NOP"/>
    <property type="match status" value="1"/>
</dbReference>
<organism evidence="7">
    <name type="scientific">Nyssomyia neivai</name>
    <dbReference type="NCBI Taxonomy" id="330878"/>
    <lineage>
        <taxon>Eukaryota</taxon>
        <taxon>Metazoa</taxon>
        <taxon>Ecdysozoa</taxon>
        <taxon>Arthropoda</taxon>
        <taxon>Hexapoda</taxon>
        <taxon>Insecta</taxon>
        <taxon>Pterygota</taxon>
        <taxon>Neoptera</taxon>
        <taxon>Endopterygota</taxon>
        <taxon>Diptera</taxon>
        <taxon>Nematocera</taxon>
        <taxon>Psychodoidea</taxon>
        <taxon>Psychodidae</taxon>
        <taxon>Nyssomyia</taxon>
    </lineage>
</organism>
<dbReference type="GO" id="GO:0005730">
    <property type="term" value="C:nucleolus"/>
    <property type="evidence" value="ECO:0007669"/>
    <property type="project" value="TreeGrafter"/>
</dbReference>
<dbReference type="Pfam" id="PF21153">
    <property type="entry name" value="NSUN5_N"/>
    <property type="match status" value="1"/>
</dbReference>
<dbReference type="InterPro" id="IPR023267">
    <property type="entry name" value="RCMT"/>
</dbReference>
<feature type="active site" description="Nucleophile" evidence="5">
    <location>
        <position position="366"/>
    </location>
</feature>
<dbReference type="GO" id="GO:0003723">
    <property type="term" value="F:RNA binding"/>
    <property type="evidence" value="ECO:0007669"/>
    <property type="project" value="UniProtKB-UniRule"/>
</dbReference>
<protein>
    <submittedName>
        <fullName evidence="7">Putative proliferation-associated nucleolar protein nol1</fullName>
    </submittedName>
</protein>
<evidence type="ECO:0000256" key="2">
    <source>
        <dbReference type="ARBA" id="ARBA00022679"/>
    </source>
</evidence>
<dbReference type="PRINTS" id="PR02008">
    <property type="entry name" value="RCMTFAMILY"/>
</dbReference>
<dbReference type="SUPFAM" id="SSF53335">
    <property type="entry name" value="S-adenosyl-L-methionine-dependent methyltransferases"/>
    <property type="match status" value="1"/>
</dbReference>
<feature type="binding site" evidence="5">
    <location>
        <position position="294"/>
    </location>
    <ligand>
        <name>S-adenosyl-L-methionine</name>
        <dbReference type="ChEBI" id="CHEBI:59789"/>
    </ligand>
</feature>
<dbReference type="EMBL" id="GFDF01003087">
    <property type="protein sequence ID" value="JAV10997.1"/>
    <property type="molecule type" value="Transcribed_RNA"/>
</dbReference>
<proteinExistence type="inferred from homology"/>
<evidence type="ECO:0000256" key="3">
    <source>
        <dbReference type="ARBA" id="ARBA00022691"/>
    </source>
</evidence>
<dbReference type="Pfam" id="PF21148">
    <property type="entry name" value="NSUN5_fdxn-like"/>
    <property type="match status" value="1"/>
</dbReference>
<dbReference type="InterPro" id="IPR049561">
    <property type="entry name" value="NSUN5_7_fdxn-like"/>
</dbReference>
<sequence length="448" mass="51048">MPRMGFNHSVKVPTQYKVASKILQKYEQEGASMRNLIYGEKHAKTGSLCGLITKILEQKPILEAVIEGSKILQKETRMNPFLCKILVGELLFGKGKLTGESKPVTTVLSYEKKLRKKYKKALETSTPIPKMIQNTHPRYVRINTLKVKPRQILEILSMEEGWRQLPAAASYTEYLEIIKQLQDNEFIEDFHVPNLFAFPTNSRHYWATHRLVEDTSVVLQHKSSCLAPLLLAPTRKSVVLDMCAAPGLKTIQMAAMMKNKGTIYATENHYNRFRTLEDFVTKSGSSIVKPMNVDTLGISDEDVPGVEYILLDPSCSGSGIIQNIQTREREEYDEERIGKLSRLQKTLLYHAMTKYPSVKRIVYSTCSMNVQENEMVVQLMLNKFKNFKLKSPLEQLKGEWKSFGAGKKTSKCIYALPEVDATNGFFIAILERKGEKKVPEQVQEDQNE</sequence>
<dbReference type="GO" id="GO:0008173">
    <property type="term" value="F:RNA methyltransferase activity"/>
    <property type="evidence" value="ECO:0007669"/>
    <property type="project" value="InterPro"/>
</dbReference>
<dbReference type="InterPro" id="IPR029063">
    <property type="entry name" value="SAM-dependent_MTases_sf"/>
</dbReference>
<name>A0A1L8DX16_9DIPT</name>
<dbReference type="GO" id="GO:0070475">
    <property type="term" value="P:rRNA base methylation"/>
    <property type="evidence" value="ECO:0007669"/>
    <property type="project" value="TreeGrafter"/>
</dbReference>
<dbReference type="Gene3D" id="3.30.70.1170">
    <property type="entry name" value="Sun protein, domain 3"/>
    <property type="match status" value="1"/>
</dbReference>
<reference evidence="7" key="1">
    <citation type="submission" date="2016-12" db="EMBL/GenBank/DDBJ databases">
        <title>An insight into the sialome and mialome of the sand fly, Nyssomyia neivai.</title>
        <authorList>
            <person name="Sebastian V."/>
            <person name="Goulart T.M."/>
            <person name="Oliveira W."/>
            <person name="Calvo E."/>
            <person name="Oliveira L.F."/>
            <person name="Pinto M.C."/>
            <person name="Rosselino A.M."/>
            <person name="Ribeiro J.M."/>
        </authorList>
    </citation>
    <scope>NUCLEOTIDE SEQUENCE</scope>
</reference>
<dbReference type="Pfam" id="PF01189">
    <property type="entry name" value="Methyltr_RsmB-F"/>
    <property type="match status" value="1"/>
</dbReference>
<dbReference type="InterPro" id="IPR048889">
    <property type="entry name" value="NSUN5_RCM1_N"/>
</dbReference>
<accession>A0A1L8DX16</accession>
<dbReference type="Gene3D" id="3.40.50.150">
    <property type="entry name" value="Vaccinia Virus protein VP39"/>
    <property type="match status" value="1"/>
</dbReference>
<evidence type="ECO:0000256" key="4">
    <source>
        <dbReference type="ARBA" id="ARBA00022884"/>
    </source>
</evidence>
<feature type="domain" description="SAM-dependent MTase RsmB/NOP-type" evidence="6">
    <location>
        <begin position="128"/>
        <end position="433"/>
    </location>
</feature>
<dbReference type="InterPro" id="IPR001678">
    <property type="entry name" value="MeTrfase_RsmB-F_NOP2_dom"/>
</dbReference>
<keyword evidence="3 5" id="KW-0949">S-adenosyl-L-methionine</keyword>
<feature type="binding site" evidence="5">
    <location>
        <position position="312"/>
    </location>
    <ligand>
        <name>S-adenosyl-L-methionine</name>
        <dbReference type="ChEBI" id="CHEBI:59789"/>
    </ligand>
</feature>
<dbReference type="AlphaFoldDB" id="A0A1L8DX16"/>
<evidence type="ECO:0000313" key="7">
    <source>
        <dbReference type="EMBL" id="JAV10997.1"/>
    </source>
</evidence>
<evidence type="ECO:0000256" key="5">
    <source>
        <dbReference type="PROSITE-ProRule" id="PRU01023"/>
    </source>
</evidence>
<evidence type="ECO:0000259" key="6">
    <source>
        <dbReference type="PROSITE" id="PS51686"/>
    </source>
</evidence>
<comment type="caution">
    <text evidence="5">Lacks conserved residue(s) required for the propagation of feature annotation.</text>
</comment>
<dbReference type="PANTHER" id="PTHR22807">
    <property type="entry name" value="NOP2 YEAST -RELATED NOL1/NOP2/FMU SUN DOMAIN-CONTAINING"/>
    <property type="match status" value="1"/>
</dbReference>
<dbReference type="InterPro" id="IPR049560">
    <property type="entry name" value="MeTrfase_RsmB-F_NOP2_cat"/>
</dbReference>
<keyword evidence="4 5" id="KW-0694">RNA-binding</keyword>
<feature type="binding site" evidence="5">
    <location>
        <position position="267"/>
    </location>
    <ligand>
        <name>S-adenosyl-L-methionine</name>
        <dbReference type="ChEBI" id="CHEBI:59789"/>
    </ligand>
</feature>
<keyword evidence="2 5" id="KW-0808">Transferase</keyword>